<organism evidence="1 2">
    <name type="scientific">Tenacibaculum maritimum NCIMB 2154</name>
    <dbReference type="NCBI Taxonomy" id="1349785"/>
    <lineage>
        <taxon>Bacteria</taxon>
        <taxon>Pseudomonadati</taxon>
        <taxon>Bacteroidota</taxon>
        <taxon>Flavobacteriia</taxon>
        <taxon>Flavobacteriales</taxon>
        <taxon>Flavobacteriaceae</taxon>
        <taxon>Tenacibaculum</taxon>
    </lineage>
</organism>
<dbReference type="KEGG" id="tmar:MARIT_0518"/>
<keyword evidence="2" id="KW-1185">Reference proteome</keyword>
<sequence length="1246" mass="145324">MKKGFLIIQISASLLLMFLVLNGNIFSDKKLGVTDSQKDTSRKKYTTSDYFLKSTTPLIGYLINEKDTIVNWPYESAKIVCDYTKIPFATIKLTDLNDEKYIIPTSLKAICIDDTKKISEKAIQKILKFVANGGNLIIPNFIEDRRFGYLIGLDKDESKYTYNTTAKGIKYQKNFIPNINNVISHKKNIHYGLDLKSFKKDIEVLAYAANEKKYPVIIQNKVGLGKVIFYNSGVVIAKHERGILFASLLSTLEGVPYPIASVAAFFLDDFPSPIYSFRKEPISTEYNITNQEFVNDIWWPDMVTLAKKHNIIYTATIIFNYEENTHPPFFFREWERTRHHNASVPHLITKDFLAKKHELGIHGYNHVSLLKRDWNPKNIDIALLSVKKKWVLNEYERLPASYIPPSNYIDKMGIESLSKFLPSIKYMCSSYEGTFTKGGDREYNPEPYSDYMFGMPRTTSGYYLKDPKRFIKESVYLFTGIWSHFVHPDDVYQFPNKDNDKVRGHFKYRNELSLNWRSKNSKGLKGMFQTMDSILATHRKNYPFTEFLDVRAGGTRVANIRNSNFEHYKDHDFYRVKNLNDNLEAQNWFVYISEKRTKEISKYLKENKIPFTTLPFQKGTLFNVKTAKQSIKIPLAKVSKKIVDFEKISSEYQEDLTFRSTISFSDTMVTEKIKALRKELLLSKTIDLEKWKLYAKYAGWLKREMQFWIDLENYYYINQNYETAALSKELAKLIWYITEGDNEKWLERQILTTNNPEIKLLLLKAYVKNFNTENNSIAITSKLKLIAELEPTVANKTSYISNLLWNNLPETLAVLEILEPSDDYKEIAESIAWFFYEKEQIQKAIAWAKLTDKITIDTKLYWLFNAKLYDELKEFYAQHIKEHPNDDLAKKTMSDIYLTRNKFKESWLIASTINNDYKDYDKTQKELNKVFSYQELPLRKDILINHGTYLLNKEKEQVLVTIESGDAINLHGFINTNKSNIDYFDRSMTYSLVTEKLATHNISATSTLITSEFNHTEQTLYGLQYEFKNSKTGGNKINYAARLRAETNKSRYYYQLALKGNYNIRNSFISLNYDLYPVKNEIAYRKDIYRNQLGLYVERNFKNKTNFRIYSEANYYTDHETDLTFGASANKPIYLFGNHQFGAALEASTSLGSADRVNGFPYFMIKNQSFGGGGVNYLFRNKDNSTNISLDGMYFADSYSGGFSRFRAQINLQFLKYYFLHLNGELFNNKLYHSNSLNIGVTYHIK</sequence>
<evidence type="ECO:0008006" key="3">
    <source>
        <dbReference type="Google" id="ProtNLM"/>
    </source>
</evidence>
<evidence type="ECO:0000313" key="2">
    <source>
        <dbReference type="Proteomes" id="UP000231564"/>
    </source>
</evidence>
<dbReference type="STRING" id="1349785.GCA_000509405_01337"/>
<dbReference type="InterPro" id="IPR018695">
    <property type="entry name" value="DUF2194"/>
</dbReference>
<dbReference type="RefSeq" id="WP_100210668.1">
    <property type="nucleotide sequence ID" value="NZ_CP138495.1"/>
</dbReference>
<gene>
    <name evidence="1" type="ORF">MARIT_0518</name>
</gene>
<dbReference type="GeneID" id="47722116"/>
<protein>
    <recommendedName>
        <fullName evidence="3">DUF2194 domain-containing protein</fullName>
    </recommendedName>
</protein>
<evidence type="ECO:0000313" key="1">
    <source>
        <dbReference type="EMBL" id="SFZ80413.1"/>
    </source>
</evidence>
<dbReference type="Pfam" id="PF09960">
    <property type="entry name" value="DUF2194"/>
    <property type="match status" value="1"/>
</dbReference>
<dbReference type="AlphaFoldDB" id="A0A2H1E6M3"/>
<dbReference type="OrthoDB" id="9761886at2"/>
<dbReference type="Proteomes" id="UP000231564">
    <property type="component" value="Chromosome MARIT"/>
</dbReference>
<accession>A0A2H1E6M3</accession>
<name>A0A2H1E6M3_9FLAO</name>
<dbReference type="EMBL" id="LT634361">
    <property type="protein sequence ID" value="SFZ80413.1"/>
    <property type="molecule type" value="Genomic_DNA"/>
</dbReference>
<proteinExistence type="predicted"/>
<reference evidence="1 2" key="1">
    <citation type="submission" date="2016-11" db="EMBL/GenBank/DDBJ databases">
        <authorList>
            <person name="Jaros S."/>
            <person name="Januszkiewicz K."/>
            <person name="Wedrychowicz H."/>
        </authorList>
    </citation>
    <scope>NUCLEOTIDE SEQUENCE [LARGE SCALE GENOMIC DNA]</scope>
    <source>
        <strain evidence="1">NCIMB 2154T</strain>
    </source>
</reference>